<name>A0A7Y9NK10_9BACT</name>
<gene>
    <name evidence="1" type="ORF">HDF12_001098</name>
</gene>
<proteinExistence type="predicted"/>
<comment type="caution">
    <text evidence="1">The sequence shown here is derived from an EMBL/GenBank/DDBJ whole genome shotgun (WGS) entry which is preliminary data.</text>
</comment>
<dbReference type="EMBL" id="JACCCV010000001">
    <property type="protein sequence ID" value="NYF50733.1"/>
    <property type="molecule type" value="Genomic_DNA"/>
</dbReference>
<evidence type="ECO:0000313" key="2">
    <source>
        <dbReference type="Proteomes" id="UP000534186"/>
    </source>
</evidence>
<accession>A0A7Y9NK10</accession>
<protein>
    <submittedName>
        <fullName evidence="1">Uncharacterized protein</fullName>
    </submittedName>
</protein>
<reference evidence="1 2" key="1">
    <citation type="submission" date="2020-07" db="EMBL/GenBank/DDBJ databases">
        <title>Genomic Encyclopedia of Type Strains, Phase IV (KMG-V): Genome sequencing to study the core and pangenomes of soil and plant-associated prokaryotes.</title>
        <authorList>
            <person name="Whitman W."/>
        </authorList>
    </citation>
    <scope>NUCLEOTIDE SEQUENCE [LARGE SCALE GENOMIC DNA]</scope>
    <source>
        <strain evidence="1 2">M8UP30</strain>
    </source>
</reference>
<sequence length="70" mass="7841">MAEQRKYERGIIAGRDKLVADSTETGDRHENTANAPTARPIVGKHWRLRAPGFRRSRCCPLELLAKAIAL</sequence>
<dbReference type="Proteomes" id="UP000534186">
    <property type="component" value="Unassembled WGS sequence"/>
</dbReference>
<evidence type="ECO:0000313" key="1">
    <source>
        <dbReference type="EMBL" id="NYF50733.1"/>
    </source>
</evidence>
<organism evidence="1 2">
    <name type="scientific">Tunturiibacter lichenicola</name>
    <dbReference type="NCBI Taxonomy" id="2051959"/>
    <lineage>
        <taxon>Bacteria</taxon>
        <taxon>Pseudomonadati</taxon>
        <taxon>Acidobacteriota</taxon>
        <taxon>Terriglobia</taxon>
        <taxon>Terriglobales</taxon>
        <taxon>Acidobacteriaceae</taxon>
        <taxon>Tunturiibacter</taxon>
    </lineage>
</organism>
<dbReference type="AlphaFoldDB" id="A0A7Y9NK10"/>